<gene>
    <name evidence="1" type="ORF">FCALED_LOCUS10863</name>
</gene>
<sequence>MSLPKYDENIHPDEWINDVQNYLYRKGKLYLSYVIPLVDLIIKLPTGIDSFEKLRSALKEHLSFTVFKNTNKRKLQLLKYITEREGGETSTFISKFCKLCYNAEINKKQNQFNKGINCSIVTLKHVATGKYLSSIKSLRYSVFVNNFLNSDALWNITFTSDKEIASYTDTSIHLQHRNSNEFLGIYGDIRSPVTKYTGITVNTQSKWNFSNNKLKNYQGYLKLGDIINIKNVKQEFLRSQDFHFTIRNDTFQEIVCHSERLFHLFLSFIEKF</sequence>
<dbReference type="OrthoDB" id="5588846at2759"/>
<keyword evidence="2" id="KW-1185">Reference proteome</keyword>
<dbReference type="EMBL" id="CAJVPQ010004214">
    <property type="protein sequence ID" value="CAG8646982.1"/>
    <property type="molecule type" value="Genomic_DNA"/>
</dbReference>
<protein>
    <submittedName>
        <fullName evidence="1">8754_t:CDS:1</fullName>
    </submittedName>
</protein>
<organism evidence="1 2">
    <name type="scientific">Funneliformis caledonium</name>
    <dbReference type="NCBI Taxonomy" id="1117310"/>
    <lineage>
        <taxon>Eukaryota</taxon>
        <taxon>Fungi</taxon>
        <taxon>Fungi incertae sedis</taxon>
        <taxon>Mucoromycota</taxon>
        <taxon>Glomeromycotina</taxon>
        <taxon>Glomeromycetes</taxon>
        <taxon>Glomerales</taxon>
        <taxon>Glomeraceae</taxon>
        <taxon>Funneliformis</taxon>
    </lineage>
</organism>
<proteinExistence type="predicted"/>
<name>A0A9N9GZS5_9GLOM</name>
<dbReference type="Gene3D" id="2.80.10.50">
    <property type="match status" value="1"/>
</dbReference>
<evidence type="ECO:0000313" key="2">
    <source>
        <dbReference type="Proteomes" id="UP000789570"/>
    </source>
</evidence>
<comment type="caution">
    <text evidence="1">The sequence shown here is derived from an EMBL/GenBank/DDBJ whole genome shotgun (WGS) entry which is preliminary data.</text>
</comment>
<dbReference type="Proteomes" id="UP000789570">
    <property type="component" value="Unassembled WGS sequence"/>
</dbReference>
<reference evidence="1" key="1">
    <citation type="submission" date="2021-06" db="EMBL/GenBank/DDBJ databases">
        <authorList>
            <person name="Kallberg Y."/>
            <person name="Tangrot J."/>
            <person name="Rosling A."/>
        </authorList>
    </citation>
    <scope>NUCLEOTIDE SEQUENCE</scope>
    <source>
        <strain evidence="1">UK204</strain>
    </source>
</reference>
<evidence type="ECO:0000313" key="1">
    <source>
        <dbReference type="EMBL" id="CAG8646982.1"/>
    </source>
</evidence>
<accession>A0A9N9GZS5</accession>
<dbReference type="AlphaFoldDB" id="A0A9N9GZS5"/>